<accession>A0A429YVF8</accession>
<dbReference type="InterPro" id="IPR051687">
    <property type="entry name" value="Peroxisomal_Beta-Oxidation"/>
</dbReference>
<evidence type="ECO:0000256" key="3">
    <source>
        <dbReference type="RuleBase" id="RU000363"/>
    </source>
</evidence>
<dbReference type="InterPro" id="IPR057326">
    <property type="entry name" value="KR_dom"/>
</dbReference>
<organism evidence="5 6">
    <name type="scientific">Aquibium carbonis</name>
    <dbReference type="NCBI Taxonomy" id="2495581"/>
    <lineage>
        <taxon>Bacteria</taxon>
        <taxon>Pseudomonadati</taxon>
        <taxon>Pseudomonadota</taxon>
        <taxon>Alphaproteobacteria</taxon>
        <taxon>Hyphomicrobiales</taxon>
        <taxon>Phyllobacteriaceae</taxon>
        <taxon>Aquibium</taxon>
    </lineage>
</organism>
<dbReference type="InterPro" id="IPR002347">
    <property type="entry name" value="SDR_fam"/>
</dbReference>
<proteinExistence type="inferred from homology"/>
<dbReference type="Proteomes" id="UP000278398">
    <property type="component" value="Unassembled WGS sequence"/>
</dbReference>
<dbReference type="PANTHER" id="PTHR45024">
    <property type="entry name" value="DEHYDROGENASES, SHORT CHAIN"/>
    <property type="match status" value="1"/>
</dbReference>
<feature type="domain" description="Ketoreductase" evidence="4">
    <location>
        <begin position="14"/>
        <end position="193"/>
    </location>
</feature>
<dbReference type="AlphaFoldDB" id="A0A429YVF8"/>
<dbReference type="SUPFAM" id="SSF51735">
    <property type="entry name" value="NAD(P)-binding Rossmann-fold domains"/>
    <property type="match status" value="1"/>
</dbReference>
<dbReference type="GO" id="GO:0016491">
    <property type="term" value="F:oxidoreductase activity"/>
    <property type="evidence" value="ECO:0007669"/>
    <property type="project" value="UniProtKB-KW"/>
</dbReference>
<evidence type="ECO:0000313" key="5">
    <source>
        <dbReference type="EMBL" id="RST85430.1"/>
    </source>
</evidence>
<dbReference type="InterPro" id="IPR036291">
    <property type="entry name" value="NAD(P)-bd_dom_sf"/>
</dbReference>
<dbReference type="Pfam" id="PF00106">
    <property type="entry name" value="adh_short"/>
    <property type="match status" value="1"/>
</dbReference>
<dbReference type="EMBL" id="RWKW01000056">
    <property type="protein sequence ID" value="RST85430.1"/>
    <property type="molecule type" value="Genomic_DNA"/>
</dbReference>
<evidence type="ECO:0000256" key="1">
    <source>
        <dbReference type="ARBA" id="ARBA00006484"/>
    </source>
</evidence>
<evidence type="ECO:0000256" key="2">
    <source>
        <dbReference type="ARBA" id="ARBA00023002"/>
    </source>
</evidence>
<sequence length="306" mass="32200">MEHVEEIGSELRGRVSIVTGAGGGLGRSHAMLLARLGSRVLVNDMNLEAAERVAREIADASGEALAFAASVTDEAGIEEMVARVMATWGRVDILVNNAGILRDRSFAKMTMAEFRAVVDVHLMGSAICTKAVWDIMREQRHGRVVMTTSSSGLFGNFGQANYGAAKMALVGLMQTLALEGEKYGIKVNCLAPTAATAMTDGLLSEESFARLSPDLVSPALLALVSEDAPTRAILCAGAGHFARSNVTLTTGVHVGGGADAPRGVVANWHRISDRTGEIVPDYGFAQMERELASGPDEARSRGGAMA</sequence>
<dbReference type="OrthoDB" id="9804774at2"/>
<reference evidence="5 6" key="1">
    <citation type="submission" date="2018-12" db="EMBL/GenBank/DDBJ databases">
        <title>Mesorhizobium carbonis sp. nov., isolated from coal mine water.</title>
        <authorList>
            <person name="Xin W."/>
            <person name="Xu Z."/>
            <person name="Xiang F."/>
            <person name="Zhang J."/>
            <person name="Xi L."/>
            <person name="Liu J."/>
        </authorList>
    </citation>
    <scope>NUCLEOTIDE SEQUENCE [LARGE SCALE GENOMIC DNA]</scope>
    <source>
        <strain evidence="5 6">B2.3</strain>
    </source>
</reference>
<dbReference type="InterPro" id="IPR020904">
    <property type="entry name" value="Sc_DH/Rdtase_CS"/>
</dbReference>
<keyword evidence="6" id="KW-1185">Reference proteome</keyword>
<evidence type="ECO:0000259" key="4">
    <source>
        <dbReference type="SMART" id="SM00822"/>
    </source>
</evidence>
<dbReference type="PANTHER" id="PTHR45024:SF2">
    <property type="entry name" value="SCP2 DOMAIN-CONTAINING PROTEIN"/>
    <property type="match status" value="1"/>
</dbReference>
<dbReference type="SMART" id="SM00822">
    <property type="entry name" value="PKS_KR"/>
    <property type="match status" value="1"/>
</dbReference>
<name>A0A429YVF8_9HYPH</name>
<dbReference type="Gene3D" id="3.40.50.720">
    <property type="entry name" value="NAD(P)-binding Rossmann-like Domain"/>
    <property type="match status" value="1"/>
</dbReference>
<comment type="caution">
    <text evidence="5">The sequence shown here is derived from an EMBL/GenBank/DDBJ whole genome shotgun (WGS) entry which is preliminary data.</text>
</comment>
<protein>
    <submittedName>
        <fullName evidence="5">SDR family NAD(P)-dependent oxidoreductase</fullName>
    </submittedName>
</protein>
<evidence type="ECO:0000313" key="6">
    <source>
        <dbReference type="Proteomes" id="UP000278398"/>
    </source>
</evidence>
<comment type="similarity">
    <text evidence="1 3">Belongs to the short-chain dehydrogenases/reductases (SDR) family.</text>
</comment>
<dbReference type="PRINTS" id="PR00080">
    <property type="entry name" value="SDRFAMILY"/>
</dbReference>
<dbReference type="PRINTS" id="PR00081">
    <property type="entry name" value="GDHRDH"/>
</dbReference>
<dbReference type="PROSITE" id="PS00061">
    <property type="entry name" value="ADH_SHORT"/>
    <property type="match status" value="1"/>
</dbReference>
<keyword evidence="2" id="KW-0560">Oxidoreductase</keyword>
<gene>
    <name evidence="5" type="ORF">EJC49_15770</name>
</gene>